<proteinExistence type="predicted"/>
<accession>A0A1G2B2B7</accession>
<evidence type="ECO:0000313" key="3">
    <source>
        <dbReference type="Proteomes" id="UP000179164"/>
    </source>
</evidence>
<dbReference type="InterPro" id="IPR014922">
    <property type="entry name" value="YdhG-like"/>
</dbReference>
<sequence length="122" mass="13610">MRKPLTVSEYIAKAPQPAQAMLKKIRATIRAAAPKAKEGISYGMPYYSYKGRLAYFAAFKDHVSYFAMPGHSIKKTLSSQINPYQTGKSTLQFPFGSAVPVALLKKIVKTRIKENLIKAEKK</sequence>
<dbReference type="STRING" id="1798543.A2898_03335"/>
<protein>
    <recommendedName>
        <fullName evidence="1">YdhG-like domain-containing protein</fullName>
    </recommendedName>
</protein>
<comment type="caution">
    <text evidence="2">The sequence shown here is derived from an EMBL/GenBank/DDBJ whole genome shotgun (WGS) entry which is preliminary data.</text>
</comment>
<name>A0A1G2B2B7_9BACT</name>
<gene>
    <name evidence="2" type="ORF">A2898_03335</name>
</gene>
<dbReference type="AlphaFoldDB" id="A0A1G2B2B7"/>
<dbReference type="Pfam" id="PF08818">
    <property type="entry name" value="DUF1801"/>
    <property type="match status" value="1"/>
</dbReference>
<feature type="domain" description="YdhG-like" evidence="1">
    <location>
        <begin position="19"/>
        <end position="112"/>
    </location>
</feature>
<dbReference type="SUPFAM" id="SSF159888">
    <property type="entry name" value="YdhG-like"/>
    <property type="match status" value="1"/>
</dbReference>
<dbReference type="Gene3D" id="3.90.1150.200">
    <property type="match status" value="1"/>
</dbReference>
<dbReference type="EMBL" id="MHKE01000014">
    <property type="protein sequence ID" value="OGY83298.1"/>
    <property type="molecule type" value="Genomic_DNA"/>
</dbReference>
<evidence type="ECO:0000313" key="2">
    <source>
        <dbReference type="EMBL" id="OGY83298.1"/>
    </source>
</evidence>
<organism evidence="2 3">
    <name type="scientific">Candidatus Kerfeldbacteria bacterium RIFCSPLOWO2_01_FULL_48_11</name>
    <dbReference type="NCBI Taxonomy" id="1798543"/>
    <lineage>
        <taxon>Bacteria</taxon>
        <taxon>Candidatus Kerfeldiibacteriota</taxon>
    </lineage>
</organism>
<evidence type="ECO:0000259" key="1">
    <source>
        <dbReference type="Pfam" id="PF08818"/>
    </source>
</evidence>
<dbReference type="Proteomes" id="UP000179164">
    <property type="component" value="Unassembled WGS sequence"/>
</dbReference>
<reference evidence="2 3" key="1">
    <citation type="journal article" date="2016" name="Nat. Commun.">
        <title>Thousands of microbial genomes shed light on interconnected biogeochemical processes in an aquifer system.</title>
        <authorList>
            <person name="Anantharaman K."/>
            <person name="Brown C.T."/>
            <person name="Hug L.A."/>
            <person name="Sharon I."/>
            <person name="Castelle C.J."/>
            <person name="Probst A.J."/>
            <person name="Thomas B.C."/>
            <person name="Singh A."/>
            <person name="Wilkins M.J."/>
            <person name="Karaoz U."/>
            <person name="Brodie E.L."/>
            <person name="Williams K.H."/>
            <person name="Hubbard S.S."/>
            <person name="Banfield J.F."/>
        </authorList>
    </citation>
    <scope>NUCLEOTIDE SEQUENCE [LARGE SCALE GENOMIC DNA]</scope>
</reference>